<evidence type="ECO:0000256" key="6">
    <source>
        <dbReference type="ARBA" id="ARBA00022723"/>
    </source>
</evidence>
<evidence type="ECO:0000256" key="10">
    <source>
        <dbReference type="ARBA" id="ARBA00022989"/>
    </source>
</evidence>
<evidence type="ECO:0000256" key="1">
    <source>
        <dbReference type="ARBA" id="ARBA00004479"/>
    </source>
</evidence>
<proteinExistence type="predicted"/>
<dbReference type="InterPro" id="IPR002035">
    <property type="entry name" value="VWF_A"/>
</dbReference>
<sequence>MQSGFVPPSMGWLWISLLFFPLIPSQPLTVDEFSSTLRSFLLAECSYGTISDGYQDLIRRGKITLAKLEPLTNVKAYASQLYKLFLKKAEALEKVVQDVEEEATKYPWNPLLKNISFVSLTDEGENLTRHHYFNIPVNTSQSGVYVPSEVYINDSIIAHQVDWTSNLDHIFQKQNDTLNFIYFASEYGFLRTYPRYQWPSDDKLRALDARRQSWYTQYTGVPKDVLFLVDTSGSMHGQALHLANTSLRLLIETLNKNDFFAVAKFPTNRTHLMPSLIYSRSINVSCYNSLVQATSLNKQHVIQNVFRLTAHDAADYDEAIAFGMKLMSTFSAGRPVSAHCNKILVLISDSDIQYNDTTIQILERYQDYVHLFTYSLSTITGPGPLTEVAKRINGAFAQIPVIGALSNILRHFTNHATHYGSTKKLHPQKLDLVVHPAADIFPFKIAEEIGPMASLTMAVYNRTVGLNLLGIMGTDVSAREMVDLLQTYLNSPTDYAFMVDNNGLVLFHPLLRSYRKLSAQTIDIDIMDIEASNVTELLMVRKNLIDNKEGVTILDDFAVFMDEIHAHRTLRTYSYTPIPETGYSICLVTATDRDFDVQFLSQKDHLRAETDTVLVDGEDVSSLLLPVNVVLSPILANCRKPSFSRILASSTVTTTTETTQKPTAMDSAPVELLDVTTLPFLANTFNFRVTKGSTEPASTTETEIFSTRSDKKLWFRRKRNWLTDFFADDPKGVEQIMMILRFIQEYDFGNSFYEGHFMSDLLVGLNVLRAWRSSRMSKYAVARSVFFTSGLGFIYPSHATQDFEPLMTADFANSSIWQRVLDSHGLLFWIQPKLTEPLSMDLEERLSFTLSSTLPPSIPEVSEISSSSHGTITATVSTSGATAAIETAEAASDDKVTPTSDVTERKRLLRQAVPGVSSYSPPLRTMVADVSYAGRDLYDLHADFNKPNGSETTSKLFNSELQFGSGENDDAKFDVAQEIKALITENTSTLFSTENVRTAARITPESQIVSLPKVTVFIGAQASQNGLTNTFAVAGLTLNENYLQEILRRFPHCSNGGTCYLLDDAAFVMAVNNERLNYQVGHFLGHVDAPLMESLLKNLVYSRVRYYDYQAVCDSAHLGEKNSTSPATKLVSSVVRGLCQLFYPNFWLSALQKTLAVISKLTNVLMVFSRLFINVFTLDQSVDYVNCVKSTYRYYATDGANFRKTPFSSVEVTGSFTCSPGCTRRWSSSSIPETNLKLIKTDPVCPCTKKNHDWQLTPSIAEDISICQSAQNPRYRRPITAFFQTCRCFTSFNLSCNLTSFHISEKSLLASLIVTQIKVHNCLKCGFYHVGIRQWVYARAEKLF</sequence>
<dbReference type="Pfam" id="PF13768">
    <property type="entry name" value="VWA_3"/>
    <property type="match status" value="1"/>
</dbReference>
<name>A0ABR4QN00_9CEST</name>
<keyword evidence="6" id="KW-0479">Metal-binding</keyword>
<keyword evidence="8" id="KW-0106">Calcium</keyword>
<dbReference type="Gene3D" id="3.30.450.20">
    <property type="entry name" value="PAS domain"/>
    <property type="match status" value="1"/>
</dbReference>
<evidence type="ECO:0000256" key="11">
    <source>
        <dbReference type="ARBA" id="ARBA00023065"/>
    </source>
</evidence>
<keyword evidence="4" id="KW-0107">Calcium channel</keyword>
<dbReference type="InterPro" id="IPR013608">
    <property type="entry name" value="VWA_N"/>
</dbReference>
<dbReference type="PANTHER" id="PTHR10166">
    <property type="entry name" value="VOLTAGE-DEPENDENT CALCIUM CHANNEL SUBUNIT ALPHA-2/DELTA-RELATED"/>
    <property type="match status" value="1"/>
</dbReference>
<keyword evidence="5" id="KW-0812">Transmembrane</keyword>
<evidence type="ECO:0000313" key="18">
    <source>
        <dbReference type="EMBL" id="KAL5110953.1"/>
    </source>
</evidence>
<dbReference type="Gene3D" id="3.40.50.410">
    <property type="entry name" value="von Willebrand factor, type A domain"/>
    <property type="match status" value="1"/>
</dbReference>
<evidence type="ECO:0000256" key="16">
    <source>
        <dbReference type="SAM" id="SignalP"/>
    </source>
</evidence>
<dbReference type="InterPro" id="IPR013680">
    <property type="entry name" value="VDCC_a2/dsu"/>
</dbReference>
<evidence type="ECO:0000256" key="5">
    <source>
        <dbReference type="ARBA" id="ARBA00022692"/>
    </source>
</evidence>
<keyword evidence="2" id="KW-0813">Transport</keyword>
<keyword evidence="11" id="KW-0406">Ion transport</keyword>
<dbReference type="Proteomes" id="UP001651158">
    <property type="component" value="Unassembled WGS sequence"/>
</dbReference>
<comment type="caution">
    <text evidence="18">The sequence shown here is derived from an EMBL/GenBank/DDBJ whole genome shotgun (WGS) entry which is preliminary data.</text>
</comment>
<protein>
    <submittedName>
        <fullName evidence="18">Voltage-dependent calcium channel subunit alpha-2/delta-1</fullName>
    </submittedName>
</protein>
<dbReference type="Pfam" id="PF08473">
    <property type="entry name" value="VGCC_alpha2"/>
    <property type="match status" value="1"/>
</dbReference>
<evidence type="ECO:0000256" key="3">
    <source>
        <dbReference type="ARBA" id="ARBA00022568"/>
    </source>
</evidence>
<keyword evidence="12" id="KW-0472">Membrane</keyword>
<keyword evidence="3" id="KW-0109">Calcium transport</keyword>
<evidence type="ECO:0000256" key="15">
    <source>
        <dbReference type="ARBA" id="ARBA00023303"/>
    </source>
</evidence>
<dbReference type="SMART" id="SM00327">
    <property type="entry name" value="VWA"/>
    <property type="match status" value="1"/>
</dbReference>
<evidence type="ECO:0000256" key="13">
    <source>
        <dbReference type="ARBA" id="ARBA00023157"/>
    </source>
</evidence>
<evidence type="ECO:0000256" key="14">
    <source>
        <dbReference type="ARBA" id="ARBA00023180"/>
    </source>
</evidence>
<gene>
    <name evidence="18" type="ORF">TcWFU_009599</name>
</gene>
<keyword evidence="13" id="KW-1015">Disulfide bond</keyword>
<dbReference type="InterPro" id="IPR036465">
    <property type="entry name" value="vWFA_dom_sf"/>
</dbReference>
<keyword evidence="14" id="KW-0325">Glycoprotein</keyword>
<dbReference type="PROSITE" id="PS50234">
    <property type="entry name" value="VWFA"/>
    <property type="match status" value="1"/>
</dbReference>
<keyword evidence="9" id="KW-0851">Voltage-gated channel</keyword>
<feature type="signal peptide" evidence="16">
    <location>
        <begin position="1"/>
        <end position="25"/>
    </location>
</feature>
<feature type="domain" description="VWFA" evidence="17">
    <location>
        <begin position="224"/>
        <end position="416"/>
    </location>
</feature>
<accession>A0ABR4QN00</accession>
<evidence type="ECO:0000256" key="8">
    <source>
        <dbReference type="ARBA" id="ARBA00022837"/>
    </source>
</evidence>
<dbReference type="SUPFAM" id="SSF53300">
    <property type="entry name" value="vWA-like"/>
    <property type="match status" value="1"/>
</dbReference>
<keyword evidence="19" id="KW-1185">Reference proteome</keyword>
<evidence type="ECO:0000256" key="12">
    <source>
        <dbReference type="ARBA" id="ARBA00023136"/>
    </source>
</evidence>
<comment type="subcellular location">
    <subcellularLocation>
        <location evidence="1">Membrane</location>
        <topology evidence="1">Single-pass type I membrane protein</topology>
    </subcellularLocation>
</comment>
<evidence type="ECO:0000256" key="2">
    <source>
        <dbReference type="ARBA" id="ARBA00022448"/>
    </source>
</evidence>
<dbReference type="InterPro" id="IPR051173">
    <property type="entry name" value="Ca_channel_alpha-2/delta"/>
</dbReference>
<evidence type="ECO:0000313" key="19">
    <source>
        <dbReference type="Proteomes" id="UP001651158"/>
    </source>
</evidence>
<dbReference type="Pfam" id="PF08399">
    <property type="entry name" value="VWA_N"/>
    <property type="match status" value="1"/>
</dbReference>
<evidence type="ECO:0000259" key="17">
    <source>
        <dbReference type="PROSITE" id="PS50234"/>
    </source>
</evidence>
<reference evidence="18 19" key="1">
    <citation type="journal article" date="2022" name="Front. Cell. Infect. Microbiol.">
        <title>The Genomes of Two Strains of Taenia crassiceps the Animal Model for the Study of Human Cysticercosis.</title>
        <authorList>
            <person name="Bobes R.J."/>
            <person name="Estrada K."/>
            <person name="Rios-Valencia D.G."/>
            <person name="Calderon-Gallegos A."/>
            <person name="de la Torre P."/>
            <person name="Carrero J.C."/>
            <person name="Sanchez-Flores A."/>
            <person name="Laclette J.P."/>
        </authorList>
    </citation>
    <scope>NUCLEOTIDE SEQUENCE [LARGE SCALE GENOMIC DNA]</scope>
    <source>
        <strain evidence="18">WFUcys</strain>
    </source>
</reference>
<keyword evidence="7 16" id="KW-0732">Signal</keyword>
<organism evidence="18 19">
    <name type="scientific">Taenia crassiceps</name>
    <dbReference type="NCBI Taxonomy" id="6207"/>
    <lineage>
        <taxon>Eukaryota</taxon>
        <taxon>Metazoa</taxon>
        <taxon>Spiralia</taxon>
        <taxon>Lophotrochozoa</taxon>
        <taxon>Platyhelminthes</taxon>
        <taxon>Cestoda</taxon>
        <taxon>Eucestoda</taxon>
        <taxon>Cyclophyllidea</taxon>
        <taxon>Taeniidae</taxon>
        <taxon>Taenia</taxon>
    </lineage>
</organism>
<dbReference type="EMBL" id="JAKROA010000002">
    <property type="protein sequence ID" value="KAL5110953.1"/>
    <property type="molecule type" value="Genomic_DNA"/>
</dbReference>
<evidence type="ECO:0000256" key="7">
    <source>
        <dbReference type="ARBA" id="ARBA00022729"/>
    </source>
</evidence>
<feature type="chain" id="PRO_5047483747" evidence="16">
    <location>
        <begin position="26"/>
        <end position="1344"/>
    </location>
</feature>
<evidence type="ECO:0000256" key="4">
    <source>
        <dbReference type="ARBA" id="ARBA00022673"/>
    </source>
</evidence>
<keyword evidence="10" id="KW-1133">Transmembrane helix</keyword>
<dbReference type="PANTHER" id="PTHR10166:SF37">
    <property type="entry name" value="STOLID, ISOFORM H"/>
    <property type="match status" value="1"/>
</dbReference>
<keyword evidence="15" id="KW-0407">Ion channel</keyword>
<evidence type="ECO:0000256" key="9">
    <source>
        <dbReference type="ARBA" id="ARBA00022882"/>
    </source>
</evidence>